<gene>
    <name evidence="2" type="ORF">UFOPK3564_01850</name>
</gene>
<proteinExistence type="predicted"/>
<organism evidence="2">
    <name type="scientific">freshwater metagenome</name>
    <dbReference type="NCBI Taxonomy" id="449393"/>
    <lineage>
        <taxon>unclassified sequences</taxon>
        <taxon>metagenomes</taxon>
        <taxon>ecological metagenomes</taxon>
    </lineage>
</organism>
<name>A0A6J7HWE5_9ZZZZ</name>
<protein>
    <submittedName>
        <fullName evidence="2">Unannotated protein</fullName>
    </submittedName>
</protein>
<dbReference type="AlphaFoldDB" id="A0A6J7HWE5"/>
<accession>A0A6J7HWE5</accession>
<feature type="transmembrane region" description="Helical" evidence="1">
    <location>
        <begin position="59"/>
        <end position="85"/>
    </location>
</feature>
<feature type="transmembrane region" description="Helical" evidence="1">
    <location>
        <begin position="91"/>
        <end position="110"/>
    </location>
</feature>
<reference evidence="2" key="1">
    <citation type="submission" date="2020-05" db="EMBL/GenBank/DDBJ databases">
        <authorList>
            <person name="Chiriac C."/>
            <person name="Salcher M."/>
            <person name="Ghai R."/>
            <person name="Kavagutti S V."/>
        </authorList>
    </citation>
    <scope>NUCLEOTIDE SEQUENCE</scope>
</reference>
<dbReference type="EMBL" id="CAFBMK010000107">
    <property type="protein sequence ID" value="CAB4921310.1"/>
    <property type="molecule type" value="Genomic_DNA"/>
</dbReference>
<evidence type="ECO:0000256" key="1">
    <source>
        <dbReference type="SAM" id="Phobius"/>
    </source>
</evidence>
<evidence type="ECO:0000313" key="2">
    <source>
        <dbReference type="EMBL" id="CAB4921310.1"/>
    </source>
</evidence>
<sequence length="121" mass="12833">MLNLRLIDIAVVIAALPIVLLLGAPVVGCVVATIVWIVQRVVAGVVEGRAQAQDDPRTALKLNFVAMMARVWLICLAIVLCGVVVDRQDGAAAAATMIVAFTVYLAVTLLTRTTDRKSVHA</sequence>
<keyword evidence="1" id="KW-0472">Membrane</keyword>
<keyword evidence="1" id="KW-0812">Transmembrane</keyword>
<keyword evidence="1" id="KW-1133">Transmembrane helix</keyword>
<feature type="transmembrane region" description="Helical" evidence="1">
    <location>
        <begin position="6"/>
        <end position="38"/>
    </location>
</feature>